<organism evidence="1 2">
    <name type="scientific">Pistacia integerrima</name>
    <dbReference type="NCBI Taxonomy" id="434235"/>
    <lineage>
        <taxon>Eukaryota</taxon>
        <taxon>Viridiplantae</taxon>
        <taxon>Streptophyta</taxon>
        <taxon>Embryophyta</taxon>
        <taxon>Tracheophyta</taxon>
        <taxon>Spermatophyta</taxon>
        <taxon>Magnoliopsida</taxon>
        <taxon>eudicotyledons</taxon>
        <taxon>Gunneridae</taxon>
        <taxon>Pentapetalae</taxon>
        <taxon>rosids</taxon>
        <taxon>malvids</taxon>
        <taxon>Sapindales</taxon>
        <taxon>Anacardiaceae</taxon>
        <taxon>Pistacia</taxon>
    </lineage>
</organism>
<dbReference type="Proteomes" id="UP001163603">
    <property type="component" value="Chromosome 1"/>
</dbReference>
<name>A0ACC0ZMT4_9ROSI</name>
<dbReference type="EMBL" id="CM047736">
    <property type="protein sequence ID" value="KAJ0053376.1"/>
    <property type="molecule type" value="Genomic_DNA"/>
</dbReference>
<sequence length="41" mass="4552">MVLVNSLLHVIFQNQSNQRAKYLMICSTGCRLVLKACEGGL</sequence>
<comment type="caution">
    <text evidence="1">The sequence shown here is derived from an EMBL/GenBank/DDBJ whole genome shotgun (WGS) entry which is preliminary data.</text>
</comment>
<evidence type="ECO:0000313" key="2">
    <source>
        <dbReference type="Proteomes" id="UP001163603"/>
    </source>
</evidence>
<protein>
    <submittedName>
        <fullName evidence="1">Uncharacterized protein</fullName>
    </submittedName>
</protein>
<keyword evidence="2" id="KW-1185">Reference proteome</keyword>
<evidence type="ECO:0000313" key="1">
    <source>
        <dbReference type="EMBL" id="KAJ0053376.1"/>
    </source>
</evidence>
<reference evidence="2" key="1">
    <citation type="journal article" date="2023" name="G3 (Bethesda)">
        <title>Genome assembly and association tests identify interacting loci associated with vigor, precocity, and sex in interspecific pistachio rootstocks.</title>
        <authorList>
            <person name="Palmer W."/>
            <person name="Jacygrad E."/>
            <person name="Sagayaradj S."/>
            <person name="Cavanaugh K."/>
            <person name="Han R."/>
            <person name="Bertier L."/>
            <person name="Beede B."/>
            <person name="Kafkas S."/>
            <person name="Golino D."/>
            <person name="Preece J."/>
            <person name="Michelmore R."/>
        </authorList>
    </citation>
    <scope>NUCLEOTIDE SEQUENCE [LARGE SCALE GENOMIC DNA]</scope>
</reference>
<gene>
    <name evidence="1" type="ORF">Pint_00539</name>
</gene>
<proteinExistence type="predicted"/>
<accession>A0ACC0ZMT4</accession>